<organism evidence="2 3">
    <name type="scientific">Operophtera brumata</name>
    <name type="common">Winter moth</name>
    <name type="synonym">Phalaena brumata</name>
    <dbReference type="NCBI Taxonomy" id="104452"/>
    <lineage>
        <taxon>Eukaryota</taxon>
        <taxon>Metazoa</taxon>
        <taxon>Ecdysozoa</taxon>
        <taxon>Arthropoda</taxon>
        <taxon>Hexapoda</taxon>
        <taxon>Insecta</taxon>
        <taxon>Pterygota</taxon>
        <taxon>Neoptera</taxon>
        <taxon>Endopterygota</taxon>
        <taxon>Lepidoptera</taxon>
        <taxon>Glossata</taxon>
        <taxon>Ditrysia</taxon>
        <taxon>Geometroidea</taxon>
        <taxon>Geometridae</taxon>
        <taxon>Larentiinae</taxon>
        <taxon>Operophtera</taxon>
    </lineage>
</organism>
<dbReference type="Gene3D" id="3.10.10.10">
    <property type="entry name" value="HIV Type 1 Reverse Transcriptase, subunit A, domain 1"/>
    <property type="match status" value="1"/>
</dbReference>
<dbReference type="PANTHER" id="PTHR33050">
    <property type="entry name" value="REVERSE TRANSCRIPTASE DOMAIN-CONTAINING PROTEIN"/>
    <property type="match status" value="1"/>
</dbReference>
<dbReference type="GO" id="GO:0071897">
    <property type="term" value="P:DNA biosynthetic process"/>
    <property type="evidence" value="ECO:0007669"/>
    <property type="project" value="UniProtKB-ARBA"/>
</dbReference>
<evidence type="ECO:0000313" key="3">
    <source>
        <dbReference type="Proteomes" id="UP000037510"/>
    </source>
</evidence>
<dbReference type="InterPro" id="IPR000477">
    <property type="entry name" value="RT_dom"/>
</dbReference>
<dbReference type="SUPFAM" id="SSF56672">
    <property type="entry name" value="DNA/RNA polymerases"/>
    <property type="match status" value="1"/>
</dbReference>
<keyword evidence="3" id="KW-1185">Reference proteome</keyword>
<dbReference type="Proteomes" id="UP000037510">
    <property type="component" value="Unassembled WGS sequence"/>
</dbReference>
<dbReference type="PANTHER" id="PTHR33050:SF7">
    <property type="entry name" value="RIBONUCLEASE H"/>
    <property type="match status" value="1"/>
</dbReference>
<dbReference type="InterPro" id="IPR052055">
    <property type="entry name" value="Hepadnavirus_pol/RT"/>
</dbReference>
<gene>
    <name evidence="2" type="ORF">OBRU01_13538</name>
</gene>
<feature type="domain" description="Reverse transcriptase" evidence="1">
    <location>
        <begin position="1"/>
        <end position="186"/>
    </location>
</feature>
<dbReference type="AlphaFoldDB" id="A0A0L7L874"/>
<reference evidence="2 3" key="1">
    <citation type="journal article" date="2015" name="Genome Biol. Evol.">
        <title>The genome of winter moth (Operophtera brumata) provides a genomic perspective on sexual dimorphism and phenology.</title>
        <authorList>
            <person name="Derks M.F."/>
            <person name="Smit S."/>
            <person name="Salis L."/>
            <person name="Schijlen E."/>
            <person name="Bossers A."/>
            <person name="Mateman C."/>
            <person name="Pijl A.S."/>
            <person name="de Ridder D."/>
            <person name="Groenen M.A."/>
            <person name="Visser M.E."/>
            <person name="Megens H.J."/>
        </authorList>
    </citation>
    <scope>NUCLEOTIDE SEQUENCE [LARGE SCALE GENOMIC DNA]</scope>
    <source>
        <strain evidence="2">WM2013NL</strain>
        <tissue evidence="2">Head and thorax</tissue>
    </source>
</reference>
<proteinExistence type="predicted"/>
<dbReference type="Gene3D" id="3.30.70.270">
    <property type="match status" value="1"/>
</dbReference>
<dbReference type="EMBL" id="JTDY01002400">
    <property type="protein sequence ID" value="KOB71491.1"/>
    <property type="molecule type" value="Genomic_DNA"/>
</dbReference>
<accession>A0A0L7L874</accession>
<dbReference type="STRING" id="104452.A0A0L7L874"/>
<sequence length="403" mass="45811">MPKNFKNYQADSDPESDSISLHPAQELKVSLFAQRLLSERNKAKKLEFERVPTLLQANDWVVKIDLTQAYFHLPIAQSHQRYLRVLYTPEATRRPELLQITCLPFGLSSSPKAFATVSNWVTHLRSKGLRIIVYLDDFLIAHQDRHMLQDQAAEAIRVLTLLGWMVNFQNSVLNPTKVIEYLGISWNLHVNSKQLPIDKVLRISARIQGLLRDNRWSVKQAQCILGMLNFAAFVVPRGPPYSDGLQQIAETRPFSKVPNRSASCDGTLMVARNANAEHADTSASGVTSYHNRHLWQGLGCTSGQFTGQRDMEPRTKALAQQPEGNVGFDTSNIIIQTAFTEFHMAPRWHRVYWRPDLKMRAVSAPYTIINLRNCLFDTRTLLPPPQVDQVHLEVWLVKGGPNI</sequence>
<protein>
    <submittedName>
        <fullName evidence="2">Putative transposon Ty3-I Gag-Pol polyprotein</fullName>
    </submittedName>
</protein>
<comment type="caution">
    <text evidence="2">The sequence shown here is derived from an EMBL/GenBank/DDBJ whole genome shotgun (WGS) entry which is preliminary data.</text>
</comment>
<evidence type="ECO:0000313" key="2">
    <source>
        <dbReference type="EMBL" id="KOB71491.1"/>
    </source>
</evidence>
<dbReference type="InterPro" id="IPR043128">
    <property type="entry name" value="Rev_trsase/Diguanyl_cyclase"/>
</dbReference>
<name>A0A0L7L874_OPEBR</name>
<dbReference type="Pfam" id="PF00078">
    <property type="entry name" value="RVT_1"/>
    <property type="match status" value="1"/>
</dbReference>
<dbReference type="PROSITE" id="PS50878">
    <property type="entry name" value="RT_POL"/>
    <property type="match status" value="1"/>
</dbReference>
<dbReference type="InterPro" id="IPR043502">
    <property type="entry name" value="DNA/RNA_pol_sf"/>
</dbReference>
<evidence type="ECO:0000259" key="1">
    <source>
        <dbReference type="PROSITE" id="PS50878"/>
    </source>
</evidence>